<comment type="caution">
    <text evidence="1">The sequence shown here is derived from an EMBL/GenBank/DDBJ whole genome shotgun (WGS) entry which is preliminary data.</text>
</comment>
<evidence type="ECO:0000313" key="1">
    <source>
        <dbReference type="EMBL" id="EJC00980.1"/>
    </source>
</evidence>
<organism evidence="1 2">
    <name type="scientific">Helicobacter pylori Hp P-4</name>
    <dbReference type="NCBI Taxonomy" id="992075"/>
    <lineage>
        <taxon>Bacteria</taxon>
        <taxon>Pseudomonadati</taxon>
        <taxon>Campylobacterota</taxon>
        <taxon>Epsilonproteobacteria</taxon>
        <taxon>Campylobacterales</taxon>
        <taxon>Helicobacteraceae</taxon>
        <taxon>Helicobacter</taxon>
    </lineage>
</organism>
<sequence length="37" mass="3694">MWVGSSISLLLGALFGVLLGVRSFIADWGGGGVTLSG</sequence>
<name>I9WAE5_HELPX</name>
<gene>
    <name evidence="1" type="ORF">HPHPP4_1680</name>
</gene>
<dbReference type="Proteomes" id="UP000004561">
    <property type="component" value="Unassembled WGS sequence"/>
</dbReference>
<protein>
    <submittedName>
        <fullName evidence="1">Putative membrane protein</fullName>
    </submittedName>
</protein>
<accession>I9WAE5</accession>
<reference evidence="1 2" key="1">
    <citation type="journal article" date="2013" name="Pathog. Dis.">
        <title>Genome sequences of 65 Helicobacter pylori strains isolated from asymptomatic individuals and patients with gastric cancer, peptic ulcer disease, or gastritis.</title>
        <authorList>
            <person name="Blanchard T.G."/>
            <person name="Czinn S.J."/>
            <person name="Correa P."/>
            <person name="Nakazawa T."/>
            <person name="Keelan M."/>
            <person name="Morningstar L."/>
            <person name="Santana-Cruz I."/>
            <person name="Maroo A."/>
            <person name="McCracken C."/>
            <person name="Shefchek K."/>
            <person name="Daugherty S."/>
            <person name="Song Y."/>
            <person name="Fraser C.M."/>
            <person name="Fricke W.F."/>
        </authorList>
    </citation>
    <scope>NUCLEOTIDE SEQUENCE [LARGE SCALE GENOMIC DNA]</scope>
    <source>
        <strain evidence="1 2">Hp P-4</strain>
    </source>
</reference>
<evidence type="ECO:0000313" key="2">
    <source>
        <dbReference type="Proteomes" id="UP000004561"/>
    </source>
</evidence>
<proteinExistence type="predicted"/>
<dbReference type="AlphaFoldDB" id="I9WAE5"/>
<dbReference type="PATRIC" id="fig|992075.3.peg.1625"/>
<dbReference type="EMBL" id="AKPL01000005">
    <property type="protein sequence ID" value="EJC00980.1"/>
    <property type="molecule type" value="Genomic_DNA"/>
</dbReference>